<dbReference type="AlphaFoldDB" id="A0A852ZZM5"/>
<feature type="transmembrane region" description="Helical" evidence="8">
    <location>
        <begin position="346"/>
        <end position="364"/>
    </location>
</feature>
<evidence type="ECO:0000256" key="4">
    <source>
        <dbReference type="ARBA" id="ARBA00022692"/>
    </source>
</evidence>
<feature type="transmembrane region" description="Helical" evidence="8">
    <location>
        <begin position="409"/>
        <end position="431"/>
    </location>
</feature>
<evidence type="ECO:0000313" key="9">
    <source>
        <dbReference type="EMBL" id="NYI07599.1"/>
    </source>
</evidence>
<gene>
    <name evidence="9" type="ORF">FHU37_004628</name>
</gene>
<keyword evidence="3" id="KW-1003">Cell membrane</keyword>
<dbReference type="InterPro" id="IPR036259">
    <property type="entry name" value="MFS_trans_sf"/>
</dbReference>
<evidence type="ECO:0000256" key="1">
    <source>
        <dbReference type="ARBA" id="ARBA00004429"/>
    </source>
</evidence>
<keyword evidence="4 8" id="KW-0812">Transmembrane</keyword>
<feature type="transmembrane region" description="Helical" evidence="8">
    <location>
        <begin position="384"/>
        <end position="403"/>
    </location>
</feature>
<evidence type="ECO:0000256" key="2">
    <source>
        <dbReference type="ARBA" id="ARBA00022448"/>
    </source>
</evidence>
<dbReference type="SUPFAM" id="SSF103473">
    <property type="entry name" value="MFS general substrate transporter"/>
    <property type="match status" value="1"/>
</dbReference>
<dbReference type="GO" id="GO:0005886">
    <property type="term" value="C:plasma membrane"/>
    <property type="evidence" value="ECO:0007669"/>
    <property type="project" value="UniProtKB-SubCell"/>
</dbReference>
<proteinExistence type="predicted"/>
<evidence type="ECO:0000256" key="6">
    <source>
        <dbReference type="ARBA" id="ARBA00023136"/>
    </source>
</evidence>
<dbReference type="Proteomes" id="UP000567795">
    <property type="component" value="Unassembled WGS sequence"/>
</dbReference>
<feature type="transmembrane region" description="Helical" evidence="8">
    <location>
        <begin position="44"/>
        <end position="64"/>
    </location>
</feature>
<keyword evidence="10" id="KW-1185">Reference proteome</keyword>
<dbReference type="EMBL" id="JACBZD010000002">
    <property type="protein sequence ID" value="NYI07599.1"/>
    <property type="molecule type" value="Genomic_DNA"/>
</dbReference>
<dbReference type="PANTHER" id="PTHR23513">
    <property type="entry name" value="INTEGRAL MEMBRANE EFFLUX PROTEIN-RELATED"/>
    <property type="match status" value="1"/>
</dbReference>
<feature type="compositionally biased region" description="Gly residues" evidence="7">
    <location>
        <begin position="448"/>
        <end position="459"/>
    </location>
</feature>
<dbReference type="Gene3D" id="1.20.1250.20">
    <property type="entry name" value="MFS general substrate transporter like domains"/>
    <property type="match status" value="1"/>
</dbReference>
<keyword evidence="2" id="KW-0813">Transport</keyword>
<feature type="transmembrane region" description="Helical" evidence="8">
    <location>
        <begin position="322"/>
        <end position="340"/>
    </location>
</feature>
<feature type="region of interest" description="Disordered" evidence="7">
    <location>
        <begin position="445"/>
        <end position="474"/>
    </location>
</feature>
<evidence type="ECO:0000256" key="8">
    <source>
        <dbReference type="SAM" id="Phobius"/>
    </source>
</evidence>
<comment type="subcellular location">
    <subcellularLocation>
        <location evidence="1">Cell inner membrane</location>
        <topology evidence="1">Multi-pass membrane protein</topology>
    </subcellularLocation>
</comment>
<organism evidence="9 10">
    <name type="scientific">Allostreptomyces psammosilenae</name>
    <dbReference type="NCBI Taxonomy" id="1892865"/>
    <lineage>
        <taxon>Bacteria</taxon>
        <taxon>Bacillati</taxon>
        <taxon>Actinomycetota</taxon>
        <taxon>Actinomycetes</taxon>
        <taxon>Kitasatosporales</taxon>
        <taxon>Streptomycetaceae</taxon>
        <taxon>Allostreptomyces</taxon>
    </lineage>
</organism>
<reference evidence="9 10" key="1">
    <citation type="submission" date="2020-07" db="EMBL/GenBank/DDBJ databases">
        <title>Sequencing the genomes of 1000 actinobacteria strains.</title>
        <authorList>
            <person name="Klenk H.-P."/>
        </authorList>
    </citation>
    <scope>NUCLEOTIDE SEQUENCE [LARGE SCALE GENOMIC DNA]</scope>
    <source>
        <strain evidence="9 10">DSM 42178</strain>
    </source>
</reference>
<sequence>MMDTRPLRIRPFRRLWTSSIITAVGSTFTAVAVPLQIYDITGSSAYVGLSGAVALGPLVVFALWGGALADAVDRRLMLLVTNVGIALVSLLLWAQAAAGLDSVAVLLALVGAQQAFFGANSPARGASTPRLVPADQLTAAVALETTVRWLGAIVGPLIAGILLPLIGVEMLYLVDAVALCAVVWAVAKLPPLPPLPATGGGAVTGADADGSAAGAGGVVGVGGAGEARGAGGARRRVGPRQIVAGFGYLATQRVLLVALLADLIAMLFSLPRALFPEVARETFGDPPGGGLALGLLHAAIPAGAVLSGLLSGAYTRVRRHGVMVTLGVCGWGVAVVGFGLARSLWIAVAFLVFGGIAEFVLTTFRTAILQASSTDDMRGRMQGAMHVVGAGGPWLADIAHGTAGAAVGTVWAISGGGALTVLAMALTAAVFRDFWRYRAPAPDVHGATGQGAAGQGTAGHGSTPTPGKRKGERS</sequence>
<comment type="caution">
    <text evidence="9">The sequence shown here is derived from an EMBL/GenBank/DDBJ whole genome shotgun (WGS) entry which is preliminary data.</text>
</comment>
<dbReference type="PANTHER" id="PTHR23513:SF9">
    <property type="entry name" value="ENTEROBACTIN EXPORTER ENTS"/>
    <property type="match status" value="1"/>
</dbReference>
<dbReference type="Pfam" id="PF05977">
    <property type="entry name" value="MFS_3"/>
    <property type="match status" value="1"/>
</dbReference>
<evidence type="ECO:0000256" key="7">
    <source>
        <dbReference type="SAM" id="MobiDB-lite"/>
    </source>
</evidence>
<name>A0A852ZZM5_9ACTN</name>
<protein>
    <submittedName>
        <fullName evidence="9">MFS family permease</fullName>
    </submittedName>
</protein>
<feature type="transmembrane region" description="Helical" evidence="8">
    <location>
        <begin position="242"/>
        <end position="270"/>
    </location>
</feature>
<evidence type="ECO:0000313" key="10">
    <source>
        <dbReference type="Proteomes" id="UP000567795"/>
    </source>
</evidence>
<feature type="transmembrane region" description="Helical" evidence="8">
    <location>
        <begin position="76"/>
        <end position="96"/>
    </location>
</feature>
<dbReference type="InterPro" id="IPR010290">
    <property type="entry name" value="TM_effector"/>
</dbReference>
<feature type="transmembrane region" description="Helical" evidence="8">
    <location>
        <begin position="140"/>
        <end position="164"/>
    </location>
</feature>
<evidence type="ECO:0000256" key="5">
    <source>
        <dbReference type="ARBA" id="ARBA00022989"/>
    </source>
</evidence>
<accession>A0A852ZZM5</accession>
<keyword evidence="5 8" id="KW-1133">Transmembrane helix</keyword>
<feature type="transmembrane region" description="Helical" evidence="8">
    <location>
        <begin position="290"/>
        <end position="310"/>
    </location>
</feature>
<dbReference type="RefSeq" id="WP_179816579.1">
    <property type="nucleotide sequence ID" value="NZ_JACBZD010000002.1"/>
</dbReference>
<keyword evidence="6 8" id="KW-0472">Membrane</keyword>
<feature type="transmembrane region" description="Helical" evidence="8">
    <location>
        <begin position="20"/>
        <end position="38"/>
    </location>
</feature>
<dbReference type="CDD" id="cd06173">
    <property type="entry name" value="MFS_MefA_like"/>
    <property type="match status" value="1"/>
</dbReference>
<evidence type="ECO:0000256" key="3">
    <source>
        <dbReference type="ARBA" id="ARBA00022475"/>
    </source>
</evidence>